<evidence type="ECO:0000256" key="1">
    <source>
        <dbReference type="SAM" id="SignalP"/>
    </source>
</evidence>
<proteinExistence type="predicted"/>
<organism evidence="2">
    <name type="scientific">Penicillium chrysogenum</name>
    <name type="common">Penicillium notatum</name>
    <dbReference type="NCBI Taxonomy" id="5076"/>
    <lineage>
        <taxon>Eukaryota</taxon>
        <taxon>Fungi</taxon>
        <taxon>Dikarya</taxon>
        <taxon>Ascomycota</taxon>
        <taxon>Pezizomycotina</taxon>
        <taxon>Eurotiomycetes</taxon>
        <taxon>Eurotiomycetidae</taxon>
        <taxon>Eurotiales</taxon>
        <taxon>Aspergillaceae</taxon>
        <taxon>Penicillium</taxon>
        <taxon>Penicillium chrysogenum species complex</taxon>
    </lineage>
</organism>
<protein>
    <recommendedName>
        <fullName evidence="3">AA1-like domain-containing protein</fullName>
    </recommendedName>
</protein>
<dbReference type="EMBL" id="CM002800">
    <property type="protein sequence ID" value="KZN85200.1"/>
    <property type="molecule type" value="Genomic_DNA"/>
</dbReference>
<dbReference type="PhylomeDB" id="A0A162CQV7"/>
<keyword evidence="1" id="KW-0732">Signal</keyword>
<gene>
    <name evidence="2" type="ORF">EN45_093720</name>
</gene>
<reference evidence="2" key="1">
    <citation type="journal article" date="2014" name="Genome Announc.">
        <title>Complete sequencing and chromosome-scale genome assembly of the industrial progenitor strain P2niaD18 from the penicillin producer Penicillium chrysogenum.</title>
        <authorList>
            <person name="Specht T."/>
            <person name="Dahlmann T.A."/>
            <person name="Zadra I."/>
            <person name="Kurnsteiner H."/>
            <person name="Kuck U."/>
        </authorList>
    </citation>
    <scope>NUCLEOTIDE SEQUENCE [LARGE SCALE GENOMIC DNA]</scope>
    <source>
        <strain evidence="2">P2niaD18</strain>
    </source>
</reference>
<evidence type="ECO:0008006" key="3">
    <source>
        <dbReference type="Google" id="ProtNLM"/>
    </source>
</evidence>
<dbReference type="Proteomes" id="UP000076449">
    <property type="component" value="Chromosome III"/>
</dbReference>
<evidence type="ECO:0000313" key="2">
    <source>
        <dbReference type="EMBL" id="KZN85200.1"/>
    </source>
</evidence>
<dbReference type="AlphaFoldDB" id="A0A162CQV7"/>
<accession>A0A162CQV7</accession>
<sequence length="153" mass="16532">MKTSFVPIVFSLAGAAFAAPAPESRVYPYSIGDLSLKHTIEGDTWDMKFYLTSRSLMSEALETTTCHTGWTNGTLPVGRSNPEPCADPAYSFFFPAGASDIEKYEIAAEGPAGTAVNVIELGYKYQCGPYTGPVGNVDIECKTINGGEFYLYQ</sequence>
<name>A0A162CQV7_PENCH</name>
<feature type="signal peptide" evidence="1">
    <location>
        <begin position="1"/>
        <end position="18"/>
    </location>
</feature>
<feature type="chain" id="PRO_5007833580" description="AA1-like domain-containing protein" evidence="1">
    <location>
        <begin position="19"/>
        <end position="153"/>
    </location>
</feature>